<dbReference type="GO" id="GO:0003747">
    <property type="term" value="F:translation release factor activity"/>
    <property type="evidence" value="ECO:0007669"/>
    <property type="project" value="InterPro"/>
</dbReference>
<dbReference type="OrthoDB" id="9815709at2"/>
<dbReference type="GO" id="GO:0043022">
    <property type="term" value="F:ribosome binding"/>
    <property type="evidence" value="ECO:0007669"/>
    <property type="project" value="TreeGrafter"/>
</dbReference>
<evidence type="ECO:0000256" key="1">
    <source>
        <dbReference type="ARBA" id="ARBA00010835"/>
    </source>
</evidence>
<evidence type="ECO:0000313" key="5">
    <source>
        <dbReference type="Proteomes" id="UP000272400"/>
    </source>
</evidence>
<dbReference type="SUPFAM" id="SSF75620">
    <property type="entry name" value="Release factor"/>
    <property type="match status" value="1"/>
</dbReference>
<organism evidence="4 5">
    <name type="scientific">Actinocorallia herbida</name>
    <dbReference type="NCBI Taxonomy" id="58109"/>
    <lineage>
        <taxon>Bacteria</taxon>
        <taxon>Bacillati</taxon>
        <taxon>Actinomycetota</taxon>
        <taxon>Actinomycetes</taxon>
        <taxon>Streptosporangiales</taxon>
        <taxon>Thermomonosporaceae</taxon>
        <taxon>Actinocorallia</taxon>
    </lineage>
</organism>
<dbReference type="Pfam" id="PF00472">
    <property type="entry name" value="RF-1"/>
    <property type="match status" value="1"/>
</dbReference>
<proteinExistence type="inferred from homology"/>
<dbReference type="Proteomes" id="UP000272400">
    <property type="component" value="Unassembled WGS sequence"/>
</dbReference>
<dbReference type="PANTHER" id="PTHR47814">
    <property type="entry name" value="PEPTIDYL-TRNA HYDROLASE ARFB"/>
    <property type="match status" value="1"/>
</dbReference>
<comment type="caution">
    <text evidence="4">The sequence shown here is derived from an EMBL/GenBank/DDBJ whole genome shotgun (WGS) entry which is preliminary data.</text>
</comment>
<sequence length="146" mass="16412">MSANGPLLIEVTRDVSVELPEAELSWRFSRSSGPGGQHVNTSSTAAELTFDVAGSPSLPQSLRDRALRRLAGRLVDGTVTIRAEEFRSQLRNREAARDRLTELLRTALAPPPKRRKATRPSRGAVERRLESKKRRSTLKEGRRRDW</sequence>
<dbReference type="AlphaFoldDB" id="A0A3N1DC35"/>
<evidence type="ECO:0000256" key="2">
    <source>
        <dbReference type="SAM" id="MobiDB-lite"/>
    </source>
</evidence>
<evidence type="ECO:0000313" key="4">
    <source>
        <dbReference type="EMBL" id="ROO91084.1"/>
    </source>
</evidence>
<reference evidence="4 5" key="1">
    <citation type="submission" date="2018-11" db="EMBL/GenBank/DDBJ databases">
        <title>Sequencing the genomes of 1000 actinobacteria strains.</title>
        <authorList>
            <person name="Klenk H.-P."/>
        </authorList>
    </citation>
    <scope>NUCLEOTIDE SEQUENCE [LARGE SCALE GENOMIC DNA]</scope>
    <source>
        <strain evidence="4 5">DSM 44254</strain>
    </source>
</reference>
<feature type="compositionally biased region" description="Basic and acidic residues" evidence="2">
    <location>
        <begin position="137"/>
        <end position="146"/>
    </location>
</feature>
<dbReference type="EMBL" id="RJKE01000001">
    <property type="protein sequence ID" value="ROO91084.1"/>
    <property type="molecule type" value="Genomic_DNA"/>
</dbReference>
<keyword evidence="5" id="KW-1185">Reference proteome</keyword>
<dbReference type="GO" id="GO:0072344">
    <property type="term" value="P:rescue of stalled ribosome"/>
    <property type="evidence" value="ECO:0007669"/>
    <property type="project" value="TreeGrafter"/>
</dbReference>
<evidence type="ECO:0000259" key="3">
    <source>
        <dbReference type="Pfam" id="PF00472"/>
    </source>
</evidence>
<dbReference type="InterPro" id="IPR000352">
    <property type="entry name" value="Pep_chain_release_fac_I"/>
</dbReference>
<dbReference type="NCBIfam" id="NF006718">
    <property type="entry name" value="PRK09256.1"/>
    <property type="match status" value="1"/>
</dbReference>
<dbReference type="PANTHER" id="PTHR47814:SF1">
    <property type="entry name" value="PEPTIDYL-TRNA HYDROLASE ARFB"/>
    <property type="match status" value="1"/>
</dbReference>
<feature type="region of interest" description="Disordered" evidence="2">
    <location>
        <begin position="104"/>
        <end position="146"/>
    </location>
</feature>
<accession>A0A3N1DC35</accession>
<gene>
    <name evidence="4" type="ORF">EDD29_8831</name>
</gene>
<dbReference type="RefSeq" id="WP_123669948.1">
    <property type="nucleotide sequence ID" value="NZ_RJKE01000001.1"/>
</dbReference>
<comment type="similarity">
    <text evidence="1">Belongs to the prokaryotic/mitochondrial release factor family.</text>
</comment>
<name>A0A3N1DC35_9ACTN</name>
<dbReference type="InterPro" id="IPR045853">
    <property type="entry name" value="Pep_chain_release_fac_I_sf"/>
</dbReference>
<dbReference type="Gene3D" id="3.30.160.20">
    <property type="match status" value="1"/>
</dbReference>
<protein>
    <submittedName>
        <fullName evidence="4">Ribosome-associated protein</fullName>
    </submittedName>
</protein>
<dbReference type="GO" id="GO:0004045">
    <property type="term" value="F:peptidyl-tRNA hydrolase activity"/>
    <property type="evidence" value="ECO:0007669"/>
    <property type="project" value="TreeGrafter"/>
</dbReference>
<feature type="domain" description="Prokaryotic-type class I peptide chain release factors" evidence="3">
    <location>
        <begin position="14"/>
        <end position="140"/>
    </location>
</feature>